<evidence type="ECO:0000256" key="1">
    <source>
        <dbReference type="SAM" id="MobiDB-lite"/>
    </source>
</evidence>
<gene>
    <name evidence="2" type="ORF">PIB30_015536</name>
</gene>
<reference evidence="2 3" key="1">
    <citation type="journal article" date="2023" name="Plants (Basel)">
        <title>Bridging the Gap: Combining Genomics and Transcriptomics Approaches to Understand Stylosanthes scabra, an Orphan Legume from the Brazilian Caatinga.</title>
        <authorList>
            <person name="Ferreira-Neto J.R.C."/>
            <person name="da Silva M.D."/>
            <person name="Binneck E."/>
            <person name="de Melo N.F."/>
            <person name="da Silva R.H."/>
            <person name="de Melo A.L.T.M."/>
            <person name="Pandolfi V."/>
            <person name="Bustamante F.O."/>
            <person name="Brasileiro-Vidal A.C."/>
            <person name="Benko-Iseppon A.M."/>
        </authorList>
    </citation>
    <scope>NUCLEOTIDE SEQUENCE [LARGE SCALE GENOMIC DNA]</scope>
    <source>
        <tissue evidence="2">Leaves</tissue>
    </source>
</reference>
<evidence type="ECO:0000313" key="3">
    <source>
        <dbReference type="Proteomes" id="UP001341840"/>
    </source>
</evidence>
<feature type="region of interest" description="Disordered" evidence="1">
    <location>
        <begin position="129"/>
        <end position="160"/>
    </location>
</feature>
<evidence type="ECO:0000313" key="2">
    <source>
        <dbReference type="EMBL" id="MED6217202.1"/>
    </source>
</evidence>
<proteinExistence type="predicted"/>
<accession>A0ABU6Z3K4</accession>
<protein>
    <submittedName>
        <fullName evidence="2">Uncharacterized protein</fullName>
    </submittedName>
</protein>
<name>A0ABU6Z3K4_9FABA</name>
<dbReference type="Proteomes" id="UP001341840">
    <property type="component" value="Unassembled WGS sequence"/>
</dbReference>
<organism evidence="2 3">
    <name type="scientific">Stylosanthes scabra</name>
    <dbReference type="NCBI Taxonomy" id="79078"/>
    <lineage>
        <taxon>Eukaryota</taxon>
        <taxon>Viridiplantae</taxon>
        <taxon>Streptophyta</taxon>
        <taxon>Embryophyta</taxon>
        <taxon>Tracheophyta</taxon>
        <taxon>Spermatophyta</taxon>
        <taxon>Magnoliopsida</taxon>
        <taxon>eudicotyledons</taxon>
        <taxon>Gunneridae</taxon>
        <taxon>Pentapetalae</taxon>
        <taxon>rosids</taxon>
        <taxon>fabids</taxon>
        <taxon>Fabales</taxon>
        <taxon>Fabaceae</taxon>
        <taxon>Papilionoideae</taxon>
        <taxon>50 kb inversion clade</taxon>
        <taxon>dalbergioids sensu lato</taxon>
        <taxon>Dalbergieae</taxon>
        <taxon>Pterocarpus clade</taxon>
        <taxon>Stylosanthes</taxon>
    </lineage>
</organism>
<dbReference type="EMBL" id="JASCZI010271903">
    <property type="protein sequence ID" value="MED6217202.1"/>
    <property type="molecule type" value="Genomic_DNA"/>
</dbReference>
<feature type="compositionally biased region" description="Pro residues" evidence="1">
    <location>
        <begin position="143"/>
        <end position="160"/>
    </location>
</feature>
<comment type="caution">
    <text evidence="2">The sequence shown here is derived from an EMBL/GenBank/DDBJ whole genome shotgun (WGS) entry which is preliminary data.</text>
</comment>
<sequence>MRQLELDQLVPADPMNVDLFLTTTGRGKDVWWPIHNTTMAWRRYLSQDILLDNPRETFILHLPSIILASHSRLMRRLTDVAEEGEQGAQAELFGRISRLTGMHPPHNLDLLDREMYEDESEEERLFDHFKSLENSPVRSSPAQAPPPLPTPPPPTIRVGR</sequence>
<keyword evidence="3" id="KW-1185">Reference proteome</keyword>